<dbReference type="AlphaFoldDB" id="A0AB74M6P7"/>
<dbReference type="Proteomes" id="UP000321295">
    <property type="component" value="Unassembled WGS sequence"/>
</dbReference>
<accession>A0AB74M6P7</accession>
<sequence>WEQVKAFMLGTFRSLWAGLAPVRESIAQFAPLFDLVSGAVSTVFDWFTRLLTPVQASNESLERCTSAGESFGRVLSGAISLALT</sequence>
<feature type="non-terminal residue" evidence="2">
    <location>
        <position position="84"/>
    </location>
</feature>
<dbReference type="EMBL" id="VRXD01000460">
    <property type="protein sequence ID" value="TXQ17759.1"/>
    <property type="molecule type" value="Genomic_DNA"/>
</dbReference>
<feature type="non-terminal residue" evidence="2">
    <location>
        <position position="1"/>
    </location>
</feature>
<organism evidence="2 3">
    <name type="scientific">Escherichia coli</name>
    <dbReference type="NCBI Taxonomy" id="562"/>
    <lineage>
        <taxon>Bacteria</taxon>
        <taxon>Pseudomonadati</taxon>
        <taxon>Pseudomonadota</taxon>
        <taxon>Gammaproteobacteria</taxon>
        <taxon>Enterobacterales</taxon>
        <taxon>Enterobacteriaceae</taxon>
        <taxon>Escherichia</taxon>
    </lineage>
</organism>
<evidence type="ECO:0000313" key="1">
    <source>
        <dbReference type="EMBL" id="TXQ14741.1"/>
    </source>
</evidence>
<protein>
    <recommendedName>
        <fullName evidence="4">Phage tail tape measure protein</fullName>
    </recommendedName>
</protein>
<dbReference type="EMBL" id="VRXD01000533">
    <property type="protein sequence ID" value="TXQ14741.1"/>
    <property type="molecule type" value="Genomic_DNA"/>
</dbReference>
<evidence type="ECO:0000313" key="3">
    <source>
        <dbReference type="Proteomes" id="UP000321295"/>
    </source>
</evidence>
<proteinExistence type="predicted"/>
<evidence type="ECO:0008006" key="4">
    <source>
        <dbReference type="Google" id="ProtNLM"/>
    </source>
</evidence>
<name>A0AB74M6P7_ECOLX</name>
<reference evidence="2 3" key="1">
    <citation type="submission" date="2019-08" db="EMBL/GenBank/DDBJ databases">
        <title>Whole genome analysis of cultivated E. coli strains isolated from CD patients and healthy donors.</title>
        <authorList>
            <person name="Siniagina M.N."/>
            <person name="Markelova M.I."/>
            <person name="Laikov A.V."/>
            <person name="Boulygina E.A."/>
            <person name="Khusnutdinova D.R."/>
            <person name="Kharchenko A."/>
            <person name="Grigoryeva T.V."/>
        </authorList>
    </citation>
    <scope>NUCLEOTIDE SEQUENCE [LARGE SCALE GENOMIC DNA]</scope>
    <source>
        <strain evidence="2 3">1_45_11</strain>
    </source>
</reference>
<comment type="caution">
    <text evidence="2">The sequence shown here is derived from an EMBL/GenBank/DDBJ whole genome shotgun (WGS) entry which is preliminary data.</text>
</comment>
<evidence type="ECO:0000313" key="2">
    <source>
        <dbReference type="EMBL" id="TXQ17759.1"/>
    </source>
</evidence>
<gene>
    <name evidence="2" type="ORF">FV293_29610</name>
    <name evidence="1" type="ORF">FV293_29950</name>
</gene>